<organism evidence="1 2">
    <name type="scientific">Coptis chinensis</name>
    <dbReference type="NCBI Taxonomy" id="261450"/>
    <lineage>
        <taxon>Eukaryota</taxon>
        <taxon>Viridiplantae</taxon>
        <taxon>Streptophyta</taxon>
        <taxon>Embryophyta</taxon>
        <taxon>Tracheophyta</taxon>
        <taxon>Spermatophyta</taxon>
        <taxon>Magnoliopsida</taxon>
        <taxon>Ranunculales</taxon>
        <taxon>Ranunculaceae</taxon>
        <taxon>Coptidoideae</taxon>
        <taxon>Coptis</taxon>
    </lineage>
</organism>
<dbReference type="EMBL" id="JADFTS010000008">
    <property type="protein sequence ID" value="KAF9593723.1"/>
    <property type="molecule type" value="Genomic_DNA"/>
</dbReference>
<gene>
    <name evidence="1" type="ORF">IFM89_024727</name>
</gene>
<proteinExistence type="predicted"/>
<accession>A0A835LFL5</accession>
<dbReference type="AlphaFoldDB" id="A0A835LFL5"/>
<evidence type="ECO:0000313" key="1">
    <source>
        <dbReference type="EMBL" id="KAF9593723.1"/>
    </source>
</evidence>
<protein>
    <submittedName>
        <fullName evidence="1">Uncharacterized protein</fullName>
    </submittedName>
</protein>
<name>A0A835LFL5_9MAGN</name>
<sequence length="187" mass="21314">MFETLSFCPTDADADLKTFLCLFTSSTLTKLSLYTVELNLPTIVNFPVLKSLLLDDVTFLGENLVNKLLSRSTCPMLEKLVIWANRVWQYVLYVNEQKKSSSHIYISANKCGNLDDRLREDIMKINGVHNVVFQEEDFLVVLTRGIFENLEVLAMSVGIPDLCFCVWLGVYGSNKFILRGGRIFKLE</sequence>
<keyword evidence="2" id="KW-1185">Reference proteome</keyword>
<dbReference type="Proteomes" id="UP000631114">
    <property type="component" value="Unassembled WGS sequence"/>
</dbReference>
<evidence type="ECO:0000313" key="2">
    <source>
        <dbReference type="Proteomes" id="UP000631114"/>
    </source>
</evidence>
<reference evidence="1 2" key="1">
    <citation type="submission" date="2020-10" db="EMBL/GenBank/DDBJ databases">
        <title>The Coptis chinensis genome and diversification of protoberbering-type alkaloids.</title>
        <authorList>
            <person name="Wang B."/>
            <person name="Shu S."/>
            <person name="Song C."/>
            <person name="Liu Y."/>
        </authorList>
    </citation>
    <scope>NUCLEOTIDE SEQUENCE [LARGE SCALE GENOMIC DNA]</scope>
    <source>
        <strain evidence="1">HL-2020</strain>
        <tissue evidence="1">Leaf</tissue>
    </source>
</reference>
<comment type="caution">
    <text evidence="1">The sequence shown here is derived from an EMBL/GenBank/DDBJ whole genome shotgun (WGS) entry which is preliminary data.</text>
</comment>